<sequence length="98" mass="11614">MMFFHNRKPRGFHHKFIYVDERQERLRQIEKTARQGLGLTDGGEEKEKYSSSRTFGSLRRTDRACNRNRGMGCASYIAVLIMIFGLCMFAYYIMYNKL</sequence>
<dbReference type="Proteomes" id="UP000005580">
    <property type="component" value="Unassembled WGS sequence"/>
</dbReference>
<comment type="caution">
    <text evidence="2">The sequence shown here is derived from an EMBL/GenBank/DDBJ whole genome shotgun (WGS) entry which is preliminary data.</text>
</comment>
<keyword evidence="1" id="KW-1133">Transmembrane helix</keyword>
<dbReference type="EMBL" id="AEPE02000002">
    <property type="protein sequence ID" value="EFZ37694.1"/>
    <property type="molecule type" value="Genomic_DNA"/>
</dbReference>
<feature type="transmembrane region" description="Helical" evidence="1">
    <location>
        <begin position="73"/>
        <end position="94"/>
    </location>
</feature>
<accession>E7RLR3</accession>
<organism evidence="2 3">
    <name type="scientific">Hoylesella oralis ATCC 33269</name>
    <dbReference type="NCBI Taxonomy" id="873533"/>
    <lineage>
        <taxon>Bacteria</taxon>
        <taxon>Pseudomonadati</taxon>
        <taxon>Bacteroidota</taxon>
        <taxon>Bacteroidia</taxon>
        <taxon>Bacteroidales</taxon>
        <taxon>Prevotellaceae</taxon>
        <taxon>Hoylesella</taxon>
    </lineage>
</organism>
<reference evidence="2" key="1">
    <citation type="submission" date="2011-01" db="EMBL/GenBank/DDBJ databases">
        <authorList>
            <person name="Muzny D."/>
            <person name="Qin X."/>
            <person name="Buhay C."/>
            <person name="Dugan-Rocha S."/>
            <person name="Ding Y."/>
            <person name="Chen G."/>
            <person name="Hawes A."/>
            <person name="Holder M."/>
            <person name="Jhangiani S."/>
            <person name="Johnson A."/>
            <person name="Khan Z."/>
            <person name="Li Z."/>
            <person name="Liu W."/>
            <person name="Liu X."/>
            <person name="Perez L."/>
            <person name="Shen H."/>
            <person name="Wang Q."/>
            <person name="Watt J."/>
            <person name="Xi L."/>
            <person name="Xin Y."/>
            <person name="Zhou J."/>
            <person name="Deng J."/>
            <person name="Jiang H."/>
            <person name="Liu Y."/>
            <person name="Qu J."/>
            <person name="Song X.-Z."/>
            <person name="Zhang L."/>
            <person name="Villasana D."/>
            <person name="Johnson A."/>
            <person name="Liu J."/>
            <person name="Liyanage D."/>
            <person name="Lorensuhewa L."/>
            <person name="Robinson T."/>
            <person name="Song A."/>
            <person name="Song B.-B."/>
            <person name="Dinh H."/>
            <person name="Thornton R."/>
            <person name="Coyle M."/>
            <person name="Francisco L."/>
            <person name="Jackson L."/>
            <person name="Javaid M."/>
            <person name="Korchina V."/>
            <person name="Kovar C."/>
            <person name="Mata R."/>
            <person name="Mathew T."/>
            <person name="Ngo R."/>
            <person name="Nguyen L."/>
            <person name="Nguyen N."/>
            <person name="Okwuonu G."/>
            <person name="Ongeri F."/>
            <person name="Pham C."/>
            <person name="Simmons D."/>
            <person name="Wilczek-Boney K."/>
            <person name="Hale W."/>
            <person name="Jakkamsetti A."/>
            <person name="Pham P."/>
            <person name="Ruth R."/>
            <person name="San Lucas F."/>
            <person name="Warren J."/>
            <person name="Zhang J."/>
            <person name="Zhao Z."/>
            <person name="Zhou C."/>
            <person name="Zhu D."/>
            <person name="Lee S."/>
            <person name="Bess C."/>
            <person name="Blankenburg K."/>
            <person name="Forbes L."/>
            <person name="Fu Q."/>
            <person name="Gubbala S."/>
            <person name="Hirani K."/>
            <person name="Jayaseelan J.C."/>
            <person name="Lara F."/>
            <person name="Munidasa M."/>
            <person name="Palculict T."/>
            <person name="Patil S."/>
            <person name="Pu L.-L."/>
            <person name="Saada N."/>
            <person name="Tang L."/>
            <person name="Weissenberger G."/>
            <person name="Zhu Y."/>
            <person name="Hemphill L."/>
            <person name="Shang Y."/>
            <person name="Youmans B."/>
            <person name="Ayvaz T."/>
            <person name="Ross M."/>
            <person name="Santibanez J."/>
            <person name="Aqrawi P."/>
            <person name="Gross S."/>
            <person name="Joshi V."/>
            <person name="Fowler G."/>
            <person name="Nazareth L."/>
            <person name="Reid J."/>
            <person name="Worley K."/>
            <person name="Petrosino J."/>
            <person name="Highlander S."/>
            <person name="Gibbs R."/>
        </authorList>
    </citation>
    <scope>NUCLEOTIDE SEQUENCE [LARGE SCALE GENOMIC DNA]</scope>
    <source>
        <strain evidence="2">ATCC 33269</strain>
    </source>
</reference>
<dbReference type="AlphaFoldDB" id="E7RLR3"/>
<keyword evidence="1" id="KW-0812">Transmembrane</keyword>
<protein>
    <submittedName>
        <fullName evidence="2">Uncharacterized protein</fullName>
    </submittedName>
</protein>
<evidence type="ECO:0000256" key="1">
    <source>
        <dbReference type="SAM" id="Phobius"/>
    </source>
</evidence>
<dbReference type="HOGENOM" id="CLU_175544_0_0_10"/>
<keyword evidence="1" id="KW-0472">Membrane</keyword>
<gene>
    <name evidence="2" type="ORF">HMPREF0663_10063</name>
</gene>
<evidence type="ECO:0000313" key="2">
    <source>
        <dbReference type="EMBL" id="EFZ37694.1"/>
    </source>
</evidence>
<keyword evidence="3" id="KW-1185">Reference proteome</keyword>
<evidence type="ECO:0000313" key="3">
    <source>
        <dbReference type="Proteomes" id="UP000005580"/>
    </source>
</evidence>
<name>E7RLR3_9BACT</name>
<dbReference type="RefSeq" id="WP_004368708.1">
    <property type="nucleotide sequence ID" value="NZ_GL833119.1"/>
</dbReference>
<dbReference type="STRING" id="28134.SAMN05444288_0776"/>
<proteinExistence type="predicted"/>